<name>A0A1F5RGR1_9BACT</name>
<organism evidence="2 3">
    <name type="scientific">Candidatus Edwardsbacteria bacterium GWF2_54_11</name>
    <dbReference type="NCBI Taxonomy" id="1817851"/>
    <lineage>
        <taxon>Bacteria</taxon>
        <taxon>Candidatus Edwardsiibacteriota</taxon>
    </lineage>
</organism>
<keyword evidence="1" id="KW-0175">Coiled coil</keyword>
<reference evidence="2 3" key="1">
    <citation type="journal article" date="2016" name="Nat. Commun.">
        <title>Thousands of microbial genomes shed light on interconnected biogeochemical processes in an aquifer system.</title>
        <authorList>
            <person name="Anantharaman K."/>
            <person name="Brown C.T."/>
            <person name="Hug L.A."/>
            <person name="Sharon I."/>
            <person name="Castelle C.J."/>
            <person name="Probst A.J."/>
            <person name="Thomas B.C."/>
            <person name="Singh A."/>
            <person name="Wilkins M.J."/>
            <person name="Karaoz U."/>
            <person name="Brodie E.L."/>
            <person name="Williams K.H."/>
            <person name="Hubbard S.S."/>
            <person name="Banfield J.F."/>
        </authorList>
    </citation>
    <scope>NUCLEOTIDE SEQUENCE [LARGE SCALE GENOMIC DNA]</scope>
</reference>
<dbReference type="Proteomes" id="UP000177230">
    <property type="component" value="Unassembled WGS sequence"/>
</dbReference>
<accession>A0A1F5RGR1</accession>
<sequence length="355" mass="41685">MDKINLLHLVQQTIEEMDQPGYSLTSVVRKAVRISSMQKDYFNQWWLENELVPYGDNDAKERIKIRIAKYISKDKIADYQKQTAYMYQKSRKQVRIKNNEMVDTGSYNAMSVKEIEQAIVLIDNYITSLIQQINNVDDYSHIKKSKQSELISQGKNILLNEQIKEQRELLQDYKRILDRIEHRVFSYLSNKEKQLFLKEYNTNVFDKYQQQVDTRLISIAPDAMEQLRESYKRVDENNAEAWSQAAVSCRRVLKTLADIVYPSVVGKIKCNDGNERVLDDANFKNRLWEYVSQKISGTKTGELLLVQLNDLGNRIDRLYDLSSKGTHDKINKNEIYQCIIQTYLTVGDILFLYDK</sequence>
<protein>
    <recommendedName>
        <fullName evidence="4">AbiTii domain-containing protein</fullName>
    </recommendedName>
</protein>
<evidence type="ECO:0000256" key="1">
    <source>
        <dbReference type="SAM" id="Coils"/>
    </source>
</evidence>
<gene>
    <name evidence="2" type="ORF">A2024_00020</name>
</gene>
<feature type="coiled-coil region" evidence="1">
    <location>
        <begin position="156"/>
        <end position="183"/>
    </location>
</feature>
<evidence type="ECO:0000313" key="3">
    <source>
        <dbReference type="Proteomes" id="UP000177230"/>
    </source>
</evidence>
<dbReference type="AlphaFoldDB" id="A0A1F5RGR1"/>
<comment type="caution">
    <text evidence="2">The sequence shown here is derived from an EMBL/GenBank/DDBJ whole genome shotgun (WGS) entry which is preliminary data.</text>
</comment>
<evidence type="ECO:0000313" key="2">
    <source>
        <dbReference type="EMBL" id="OGF13343.1"/>
    </source>
</evidence>
<dbReference type="EMBL" id="MFFM01000020">
    <property type="protein sequence ID" value="OGF13343.1"/>
    <property type="molecule type" value="Genomic_DNA"/>
</dbReference>
<evidence type="ECO:0008006" key="4">
    <source>
        <dbReference type="Google" id="ProtNLM"/>
    </source>
</evidence>
<proteinExistence type="predicted"/>